<organism evidence="1 2">
    <name type="scientific">Aetokthonos hydrillicola Thurmond2011</name>
    <dbReference type="NCBI Taxonomy" id="2712845"/>
    <lineage>
        <taxon>Bacteria</taxon>
        <taxon>Bacillati</taxon>
        <taxon>Cyanobacteriota</taxon>
        <taxon>Cyanophyceae</taxon>
        <taxon>Nostocales</taxon>
        <taxon>Hapalosiphonaceae</taxon>
        <taxon>Aetokthonos</taxon>
    </lineage>
</organism>
<keyword evidence="2" id="KW-1185">Reference proteome</keyword>
<dbReference type="EMBL" id="JAALHA020000020">
    <property type="protein sequence ID" value="MDR9898855.1"/>
    <property type="molecule type" value="Genomic_DNA"/>
</dbReference>
<accession>A0AAP5IC47</accession>
<gene>
    <name evidence="1" type="ORF">G7B40_030500</name>
</gene>
<sequence>MYKYSLPPDDMPPVQSTELDALLLRQLEEATGRRFYQSCGPITRALLSSCHWYFTTKPSSLTLIIVCYDIESYWQLTNAIPHIVGKLKQFSDNAKIRLCPPSDKGIPWELRLNEISDDP</sequence>
<protein>
    <submittedName>
        <fullName evidence="1">Uncharacterized protein</fullName>
    </submittedName>
</protein>
<comment type="caution">
    <text evidence="1">The sequence shown here is derived from an EMBL/GenBank/DDBJ whole genome shotgun (WGS) entry which is preliminary data.</text>
</comment>
<proteinExistence type="predicted"/>
<dbReference type="Proteomes" id="UP000667802">
    <property type="component" value="Unassembled WGS sequence"/>
</dbReference>
<dbReference type="AlphaFoldDB" id="A0AAP5IC47"/>
<name>A0AAP5IC47_9CYAN</name>
<evidence type="ECO:0000313" key="2">
    <source>
        <dbReference type="Proteomes" id="UP000667802"/>
    </source>
</evidence>
<reference evidence="2" key="1">
    <citation type="journal article" date="2021" name="Science">
        <title>Hunting the eagle killer: A cyanobacterial neurotoxin causes vacuolar myelinopathy.</title>
        <authorList>
            <person name="Breinlinger S."/>
            <person name="Phillips T.J."/>
            <person name="Haram B.N."/>
            <person name="Mares J."/>
            <person name="Martinez Yerena J.A."/>
            <person name="Hrouzek P."/>
            <person name="Sobotka R."/>
            <person name="Henderson W.M."/>
            <person name="Schmieder P."/>
            <person name="Williams S.M."/>
            <person name="Lauderdale J.D."/>
            <person name="Wilde H.D."/>
            <person name="Gerrin W."/>
            <person name="Kust A."/>
            <person name="Washington J.W."/>
            <person name="Wagner C."/>
            <person name="Geier B."/>
            <person name="Liebeke M."/>
            <person name="Enke H."/>
            <person name="Niedermeyer T.H.J."/>
            <person name="Wilde S.B."/>
        </authorList>
    </citation>
    <scope>NUCLEOTIDE SEQUENCE [LARGE SCALE GENOMIC DNA]</scope>
    <source>
        <strain evidence="2">Thurmond2011</strain>
    </source>
</reference>
<dbReference type="RefSeq" id="WP_208346123.1">
    <property type="nucleotide sequence ID" value="NZ_CAWQFN010000882.1"/>
</dbReference>
<evidence type="ECO:0000313" key="1">
    <source>
        <dbReference type="EMBL" id="MDR9898855.1"/>
    </source>
</evidence>